<feature type="compositionally biased region" description="Low complexity" evidence="1">
    <location>
        <begin position="418"/>
        <end position="427"/>
    </location>
</feature>
<dbReference type="GO" id="GO:0005543">
    <property type="term" value="F:phospholipid binding"/>
    <property type="evidence" value="ECO:0007669"/>
    <property type="project" value="TreeGrafter"/>
</dbReference>
<name>A0AAV4UXK7_9ARAC</name>
<evidence type="ECO:0000259" key="3">
    <source>
        <dbReference type="PROSITE" id="PS51338"/>
    </source>
</evidence>
<feature type="region of interest" description="Disordered" evidence="1">
    <location>
        <begin position="550"/>
        <end position="613"/>
    </location>
</feature>
<dbReference type="GO" id="GO:0003779">
    <property type="term" value="F:actin binding"/>
    <property type="evidence" value="ECO:0007669"/>
    <property type="project" value="InterPro"/>
</dbReference>
<dbReference type="Pfam" id="PF08397">
    <property type="entry name" value="IMD"/>
    <property type="match status" value="1"/>
</dbReference>
<dbReference type="GO" id="GO:0009898">
    <property type="term" value="C:cytoplasmic side of plasma membrane"/>
    <property type="evidence" value="ECO:0007669"/>
    <property type="project" value="TreeGrafter"/>
</dbReference>
<dbReference type="EMBL" id="BPLQ01012117">
    <property type="protein sequence ID" value="GIY62695.1"/>
    <property type="molecule type" value="Genomic_DNA"/>
</dbReference>
<feature type="compositionally biased region" description="Acidic residues" evidence="1">
    <location>
        <begin position="435"/>
        <end position="445"/>
    </location>
</feature>
<dbReference type="InterPro" id="IPR003124">
    <property type="entry name" value="WH2_dom"/>
</dbReference>
<evidence type="ECO:0000259" key="2">
    <source>
        <dbReference type="PROSITE" id="PS51082"/>
    </source>
</evidence>
<dbReference type="PROSITE" id="PS51082">
    <property type="entry name" value="WH2"/>
    <property type="match status" value="1"/>
</dbReference>
<evidence type="ECO:0000313" key="4">
    <source>
        <dbReference type="EMBL" id="GIY62695.1"/>
    </source>
</evidence>
<dbReference type="PANTHER" id="PTHR15708">
    <property type="entry name" value="ACTIN BUNDLING/MISSING IN METASTASIS-RELATED"/>
    <property type="match status" value="1"/>
</dbReference>
<gene>
    <name evidence="4" type="primary">MTSS1</name>
    <name evidence="4" type="ORF">CDAR_9181</name>
</gene>
<sequence length="843" mass="92711">MESFAEKECSALGGLFQYIINDLKIATPAWEDFLGKASKLHTHLKATVVALTAFLDAFQKIADMATNAKGATKDIGSALTRLCLRHKSVEAKLKIFSSALVDHLVIPLQEKLEDWKKVAYQMDKDHAKEYKRVRQDIKKKSSDTLRLQKKVRKTPKGDAKKTLDSAIRDVNSKYHLLEETEKQALRRALIEERSRYCLFVNCLRPVIESELSTMYEVTHIQEVLDSLAKLIEDPLGLPTASEQVILDVKSSETGWSFRTPPGSPTSVGSRKSSTCSISSLNSSSSDSTHSPSSHQRSRSLSQPPSGAFRLLSVSSQDSGFTSQDTLFTRLPTPPPMELTDQVNPTSKVVEDTIKDSPSYPDTPCAMSTWPNLQDTLQFEKAAASIAKSQRPHTISSAYERHNRPLLTTHTFRPLQADSDSQLSLSADGECPPELPPEDYADDCSEEATPTHKAYPPPLPLRAEEMDMSAPIIPPKPRVPLQPTRRSDLQAACNSGNNPIYVNASDICSASKPSTPVEATSQEVSLKTSFQKNLAATLAQNAVHQKLLKETAANSPDQGSGIQNIASTSDEGACGGHAPPPPVRRSSATKQPPIVPPHRSSNGKDGTSWNVFTESNDGADAHAQLMRALNARLDALQRDEEMTLPDRLPPPPPPLKEASLEIPPRQTSLRSAPTKKLPRTPDKICSLEMKLISNKFHTAPRPLETTKAQRRISQPTFSELLDQFPRNRNTSEDAAPLKRLPPTPDRRSSLDLEHANAQRGLVFEVANAQRNMIFEANSKRVVGTNPNEAASRVQKWLAGRGSVDVSRCHADLLGEIRGGVNLRKANSDDRSAPILKQVRIKHPK</sequence>
<feature type="domain" description="WH2" evidence="2">
    <location>
        <begin position="807"/>
        <end position="824"/>
    </location>
</feature>
<evidence type="ECO:0000313" key="5">
    <source>
        <dbReference type="Proteomes" id="UP001054837"/>
    </source>
</evidence>
<feature type="region of interest" description="Disordered" evidence="1">
    <location>
        <begin position="642"/>
        <end position="679"/>
    </location>
</feature>
<dbReference type="Gene3D" id="1.20.1270.60">
    <property type="entry name" value="Arfaptin homology (AH) domain/BAR domain"/>
    <property type="match status" value="1"/>
</dbReference>
<protein>
    <submittedName>
        <fullName evidence="4">Protein MTSS 1</fullName>
    </submittedName>
</protein>
<dbReference type="PANTHER" id="PTHR15708:SF4">
    <property type="entry name" value="FI21477P1-RELATED"/>
    <property type="match status" value="1"/>
</dbReference>
<feature type="compositionally biased region" description="Low complexity" evidence="1">
    <location>
        <begin position="272"/>
        <end position="305"/>
    </location>
</feature>
<feature type="compositionally biased region" description="Polar residues" evidence="1">
    <location>
        <begin position="551"/>
        <end position="569"/>
    </location>
</feature>
<feature type="region of interest" description="Disordered" evidence="1">
    <location>
        <begin position="318"/>
        <end position="344"/>
    </location>
</feature>
<dbReference type="AlphaFoldDB" id="A0AAV4UXK7"/>
<dbReference type="GO" id="GO:0015629">
    <property type="term" value="C:actin cytoskeleton"/>
    <property type="evidence" value="ECO:0007669"/>
    <property type="project" value="TreeGrafter"/>
</dbReference>
<feature type="region of interest" description="Disordered" evidence="1">
    <location>
        <begin position="253"/>
        <end position="306"/>
    </location>
</feature>
<dbReference type="Proteomes" id="UP001054837">
    <property type="component" value="Unassembled WGS sequence"/>
</dbReference>
<reference evidence="4 5" key="1">
    <citation type="submission" date="2021-06" db="EMBL/GenBank/DDBJ databases">
        <title>Caerostris darwini draft genome.</title>
        <authorList>
            <person name="Kono N."/>
            <person name="Arakawa K."/>
        </authorList>
    </citation>
    <scope>NUCLEOTIDE SEQUENCE [LARGE SCALE GENOMIC DNA]</scope>
</reference>
<feature type="domain" description="IMD" evidence="3">
    <location>
        <begin position="1"/>
        <end position="251"/>
    </location>
</feature>
<dbReference type="PROSITE" id="PS51338">
    <property type="entry name" value="IMD"/>
    <property type="match status" value="1"/>
</dbReference>
<dbReference type="GO" id="GO:0030031">
    <property type="term" value="P:cell projection assembly"/>
    <property type="evidence" value="ECO:0007669"/>
    <property type="project" value="TreeGrafter"/>
</dbReference>
<dbReference type="InterPro" id="IPR013606">
    <property type="entry name" value="I-BAR_dom"/>
</dbReference>
<feature type="region of interest" description="Disordered" evidence="1">
    <location>
        <begin position="383"/>
        <end position="405"/>
    </location>
</feature>
<evidence type="ECO:0000256" key="1">
    <source>
        <dbReference type="SAM" id="MobiDB-lite"/>
    </source>
</evidence>
<feature type="region of interest" description="Disordered" evidence="1">
    <location>
        <begin position="721"/>
        <end position="748"/>
    </location>
</feature>
<dbReference type="SUPFAM" id="SSF103657">
    <property type="entry name" value="BAR/IMD domain-like"/>
    <property type="match status" value="1"/>
</dbReference>
<proteinExistence type="predicted"/>
<accession>A0AAV4UXK7</accession>
<organism evidence="4 5">
    <name type="scientific">Caerostris darwini</name>
    <dbReference type="NCBI Taxonomy" id="1538125"/>
    <lineage>
        <taxon>Eukaryota</taxon>
        <taxon>Metazoa</taxon>
        <taxon>Ecdysozoa</taxon>
        <taxon>Arthropoda</taxon>
        <taxon>Chelicerata</taxon>
        <taxon>Arachnida</taxon>
        <taxon>Araneae</taxon>
        <taxon>Araneomorphae</taxon>
        <taxon>Entelegynae</taxon>
        <taxon>Araneoidea</taxon>
        <taxon>Araneidae</taxon>
        <taxon>Caerostris</taxon>
    </lineage>
</organism>
<keyword evidence="5" id="KW-1185">Reference proteome</keyword>
<dbReference type="InterPro" id="IPR030127">
    <property type="entry name" value="MTSS1/MTSS2"/>
</dbReference>
<feature type="compositionally biased region" description="Polar residues" evidence="1">
    <location>
        <begin position="598"/>
        <end position="613"/>
    </location>
</feature>
<dbReference type="InterPro" id="IPR027267">
    <property type="entry name" value="AH/BAR_dom_sf"/>
</dbReference>
<dbReference type="GO" id="GO:0007009">
    <property type="term" value="P:plasma membrane organization"/>
    <property type="evidence" value="ECO:0007669"/>
    <property type="project" value="InterPro"/>
</dbReference>
<feature type="region of interest" description="Disordered" evidence="1">
    <location>
        <begin position="418"/>
        <end position="458"/>
    </location>
</feature>
<comment type="caution">
    <text evidence="4">The sequence shown here is derived from an EMBL/GenBank/DDBJ whole genome shotgun (WGS) entry which is preliminary data.</text>
</comment>